<dbReference type="Proteomes" id="UP000436822">
    <property type="component" value="Unassembled WGS sequence"/>
</dbReference>
<dbReference type="AlphaFoldDB" id="A0A6N6JJ02"/>
<evidence type="ECO:0000259" key="2">
    <source>
        <dbReference type="Pfam" id="PF07940"/>
    </source>
</evidence>
<name>A0A6N6JJ02_9RHOB</name>
<dbReference type="GO" id="GO:0016829">
    <property type="term" value="F:lyase activity"/>
    <property type="evidence" value="ECO:0007669"/>
    <property type="project" value="InterPro"/>
</dbReference>
<comment type="caution">
    <text evidence="3">The sequence shown here is derived from an EMBL/GenBank/DDBJ whole genome shotgun (WGS) entry which is preliminary data.</text>
</comment>
<accession>A0A6N6JJ02</accession>
<comment type="subcellular location">
    <subcellularLocation>
        <location evidence="1">Cell envelope</location>
    </subcellularLocation>
</comment>
<feature type="domain" description="Heparinase II/III-like C-terminal" evidence="2">
    <location>
        <begin position="311"/>
        <end position="558"/>
    </location>
</feature>
<sequence>MGIESKFTSFVGAESVSALMDRLHARLSAREAPATAFVSQPQIQTFGSHARGMQLKVGNYLFGGQLIEAPGQSIWDLTSTDSSVDLELHGFGWLDDLATVGDEDACRIAQNWTAEWIARFDTGSGAGWRPDLTGRRMIRWINHATLLLRGQNSAASEDFFRSLTHQAGFLARRWSGAGQGLPKFEAVTGLLHAGLSLEGMSDLIKVATDALDRECRDQIDSEGALPTRNPEELLEVLTLLIWAEIALREAKHQPSAAHLDAISRIGPCLKRLRHADGALARFHGGGRGIEDRLTYGLAYCGDLPAPEKDTAMGFACLAAGKSTVILDAGQAPATAASQNAHASALAFEMTSGRCPIIVNCGSGASFGQDWRRAGRATPSHSTLSVNGVSSALISQHGSGEYLNKGPKTVTLSKSDDGAGLHLAASHDGYASQFGLVHHRGIGMSHNGSMLCGVDRFEAFSDSQKRRFEDHMNETLFEGVAYAIRFHTHPDVSVELDCGGAMVSLVTPCGETWVFRFDGPAALSVEQSVYLEKGRLRPRATKQIVLSGRVMEYASDVSWNLTHAQSSNAKTCGAVNTPELAQD</sequence>
<evidence type="ECO:0000313" key="4">
    <source>
        <dbReference type="Proteomes" id="UP000436822"/>
    </source>
</evidence>
<dbReference type="RefSeq" id="WP_243144960.1">
    <property type="nucleotide sequence ID" value="NZ_BLJE01000004.1"/>
</dbReference>
<dbReference type="GO" id="GO:0030313">
    <property type="term" value="C:cell envelope"/>
    <property type="evidence" value="ECO:0007669"/>
    <property type="project" value="UniProtKB-SubCell"/>
</dbReference>
<evidence type="ECO:0000313" key="3">
    <source>
        <dbReference type="EMBL" id="GFE66311.1"/>
    </source>
</evidence>
<dbReference type="InterPro" id="IPR008929">
    <property type="entry name" value="Chondroitin_lyas"/>
</dbReference>
<evidence type="ECO:0000256" key="1">
    <source>
        <dbReference type="ARBA" id="ARBA00004196"/>
    </source>
</evidence>
<reference evidence="3 4" key="1">
    <citation type="submission" date="2019-12" db="EMBL/GenBank/DDBJ databases">
        <title>Litoreibacter badius sp. nov., a novel bacteriochlorophyll a-containing bacterium in the genus Litoreibacter.</title>
        <authorList>
            <person name="Kanamuro M."/>
            <person name="Takabe Y."/>
            <person name="Mori K."/>
            <person name="Takaichi S."/>
            <person name="Hanada S."/>
        </authorList>
    </citation>
    <scope>NUCLEOTIDE SEQUENCE [LARGE SCALE GENOMIC DNA]</scope>
    <source>
        <strain evidence="3 4">K6</strain>
    </source>
</reference>
<dbReference type="InterPro" id="IPR012480">
    <property type="entry name" value="Hepar_II_III_C"/>
</dbReference>
<dbReference type="Gene3D" id="1.50.10.100">
    <property type="entry name" value="Chondroitin AC/alginate lyase"/>
    <property type="match status" value="1"/>
</dbReference>
<keyword evidence="4" id="KW-1185">Reference proteome</keyword>
<dbReference type="Gene3D" id="2.70.98.70">
    <property type="match status" value="1"/>
</dbReference>
<dbReference type="Pfam" id="PF07940">
    <property type="entry name" value="Hepar_II_III_C"/>
    <property type="match status" value="1"/>
</dbReference>
<protein>
    <recommendedName>
        <fullName evidence="2">Heparinase II/III-like C-terminal domain-containing protein</fullName>
    </recommendedName>
</protein>
<gene>
    <name evidence="3" type="ORF">KIN_33850</name>
</gene>
<dbReference type="EMBL" id="BLJE01000004">
    <property type="protein sequence ID" value="GFE66311.1"/>
    <property type="molecule type" value="Genomic_DNA"/>
</dbReference>
<organism evidence="3 4">
    <name type="scientific">Litoreibacter roseus</name>
    <dbReference type="NCBI Taxonomy" id="2601869"/>
    <lineage>
        <taxon>Bacteria</taxon>
        <taxon>Pseudomonadati</taxon>
        <taxon>Pseudomonadota</taxon>
        <taxon>Alphaproteobacteria</taxon>
        <taxon>Rhodobacterales</taxon>
        <taxon>Roseobacteraceae</taxon>
        <taxon>Litoreibacter</taxon>
    </lineage>
</organism>
<proteinExistence type="predicted"/>